<dbReference type="Proteomes" id="UP000326340">
    <property type="component" value="Unassembled WGS sequence"/>
</dbReference>
<reference evidence="2 3" key="1">
    <citation type="journal article" date="2019" name="Sci. Rep.">
        <title>Colletotrichum shisoi sp. nov., an anthracnose pathogen of Perilla frutescens in Japan: molecular phylogenetic, morphological and genomic evidence.</title>
        <authorList>
            <person name="Gan P."/>
            <person name="Tsushima A."/>
            <person name="Hiroyama R."/>
            <person name="Narusaka M."/>
            <person name="Takano Y."/>
            <person name="Narusaka Y."/>
            <person name="Kawaradani M."/>
            <person name="Damm U."/>
            <person name="Shirasu K."/>
        </authorList>
    </citation>
    <scope>NUCLEOTIDE SEQUENCE [LARGE SCALE GENOMIC DNA]</scope>
    <source>
        <strain evidence="2 3">PG-2018a</strain>
    </source>
</reference>
<evidence type="ECO:0000313" key="2">
    <source>
        <dbReference type="EMBL" id="TQN73840.1"/>
    </source>
</evidence>
<protein>
    <submittedName>
        <fullName evidence="2">Uncharacterized protein</fullName>
    </submittedName>
</protein>
<dbReference type="OrthoDB" id="10419655at2759"/>
<evidence type="ECO:0000313" key="3">
    <source>
        <dbReference type="Proteomes" id="UP000326340"/>
    </source>
</evidence>
<gene>
    <name evidence="2" type="ORF">CSHISOI_01587</name>
</gene>
<evidence type="ECO:0000256" key="1">
    <source>
        <dbReference type="SAM" id="MobiDB-lite"/>
    </source>
</evidence>
<accession>A0A5Q4C3C1</accession>
<feature type="region of interest" description="Disordered" evidence="1">
    <location>
        <begin position="101"/>
        <end position="124"/>
    </location>
</feature>
<keyword evidence="3" id="KW-1185">Reference proteome</keyword>
<proteinExistence type="predicted"/>
<comment type="caution">
    <text evidence="2">The sequence shown here is derived from an EMBL/GenBank/DDBJ whole genome shotgun (WGS) entry which is preliminary data.</text>
</comment>
<dbReference type="AlphaFoldDB" id="A0A5Q4C3C1"/>
<sequence>MGVCGVGSGSTVCLTVGVGVSGDGGILSVSRRKAAVINLIRRYKYDDLVDRSNKPLLVSSTLVHFRPCSSVASLCIDDSSLSLPQITLDVSRCRYKKRKARNKSKCMARPQRPPTSGSTLRLLS</sequence>
<feature type="compositionally biased region" description="Polar residues" evidence="1">
    <location>
        <begin position="114"/>
        <end position="124"/>
    </location>
</feature>
<name>A0A5Q4C3C1_9PEZI</name>
<dbReference type="EMBL" id="PUHP01000070">
    <property type="protein sequence ID" value="TQN73840.1"/>
    <property type="molecule type" value="Genomic_DNA"/>
</dbReference>
<organism evidence="2 3">
    <name type="scientific">Colletotrichum shisoi</name>
    <dbReference type="NCBI Taxonomy" id="2078593"/>
    <lineage>
        <taxon>Eukaryota</taxon>
        <taxon>Fungi</taxon>
        <taxon>Dikarya</taxon>
        <taxon>Ascomycota</taxon>
        <taxon>Pezizomycotina</taxon>
        <taxon>Sordariomycetes</taxon>
        <taxon>Hypocreomycetidae</taxon>
        <taxon>Glomerellales</taxon>
        <taxon>Glomerellaceae</taxon>
        <taxon>Colletotrichum</taxon>
        <taxon>Colletotrichum destructivum species complex</taxon>
    </lineage>
</organism>